<dbReference type="InterPro" id="IPR036036">
    <property type="entry name" value="SOCS_box-like_dom_sf"/>
</dbReference>
<dbReference type="Pfam" id="PF12610">
    <property type="entry name" value="SOCS"/>
    <property type="match status" value="1"/>
</dbReference>
<dbReference type="SMART" id="SM00456">
    <property type="entry name" value="WW"/>
    <property type="match status" value="1"/>
</dbReference>
<organism evidence="28 29">
    <name type="scientific">Tachysurus vachellii</name>
    <name type="common">Darkbarbel catfish</name>
    <name type="synonym">Pelteobagrus vachellii</name>
    <dbReference type="NCBI Taxonomy" id="175792"/>
    <lineage>
        <taxon>Eukaryota</taxon>
        <taxon>Metazoa</taxon>
        <taxon>Chordata</taxon>
        <taxon>Craniata</taxon>
        <taxon>Vertebrata</taxon>
        <taxon>Euteleostomi</taxon>
        <taxon>Actinopterygii</taxon>
        <taxon>Neopterygii</taxon>
        <taxon>Teleostei</taxon>
        <taxon>Ostariophysi</taxon>
        <taxon>Siluriformes</taxon>
        <taxon>Bagridae</taxon>
        <taxon>Tachysurus</taxon>
    </lineage>
</organism>
<dbReference type="SMART" id="SM00969">
    <property type="entry name" value="SOCS_box"/>
    <property type="match status" value="1"/>
</dbReference>
<feature type="region of interest" description="Disordered" evidence="24">
    <location>
        <begin position="1388"/>
        <end position="1432"/>
    </location>
</feature>
<dbReference type="PROSITE" id="PS01159">
    <property type="entry name" value="WW_DOMAIN_1"/>
    <property type="match status" value="1"/>
</dbReference>
<reference evidence="28" key="1">
    <citation type="submission" date="2023-08" db="EMBL/GenBank/DDBJ databases">
        <title>Pelteobagrus vachellii genome.</title>
        <authorList>
            <person name="Liu H."/>
        </authorList>
    </citation>
    <scope>NUCLEOTIDE SEQUENCE</scope>
    <source>
        <strain evidence="28">PRFRI_2022a</strain>
        <tissue evidence="28">Muscle</tissue>
    </source>
</reference>
<dbReference type="PANTHER" id="PTHR10155">
    <property type="entry name" value="PHOSPHATIDYLINOSITOL 3-KINASE REGULATORY SUBUNIT"/>
    <property type="match status" value="1"/>
</dbReference>
<accession>A0AA88S9X2</accession>
<evidence type="ECO:0000256" key="21">
    <source>
        <dbReference type="ARBA" id="ARBA00067900"/>
    </source>
</evidence>
<evidence type="ECO:0000259" key="26">
    <source>
        <dbReference type="PROSITE" id="PS50020"/>
    </source>
</evidence>
<feature type="domain" description="SH2" evidence="25">
    <location>
        <begin position="385"/>
        <end position="480"/>
    </location>
</feature>
<feature type="region of interest" description="Disordered" evidence="24">
    <location>
        <begin position="1593"/>
        <end position="1630"/>
    </location>
</feature>
<comment type="pathway">
    <text evidence="3">Protein modification; protein ubiquitination.</text>
</comment>
<keyword evidence="9" id="KW-0227">DNA damage</keyword>
<dbReference type="EMBL" id="JAVHJS010000017">
    <property type="protein sequence ID" value="KAK2831131.1"/>
    <property type="molecule type" value="Genomic_DNA"/>
</dbReference>
<keyword evidence="16" id="KW-0206">Cytoskeleton</keyword>
<evidence type="ECO:0000256" key="4">
    <source>
        <dbReference type="ARBA" id="ARBA00022490"/>
    </source>
</evidence>
<keyword evidence="29" id="KW-1185">Reference proteome</keyword>
<evidence type="ECO:0000256" key="5">
    <source>
        <dbReference type="ARBA" id="ARBA00022553"/>
    </source>
</evidence>
<dbReference type="GO" id="GO:0046935">
    <property type="term" value="F:1-phosphatidylinositol-3-kinase regulator activity"/>
    <property type="evidence" value="ECO:0007669"/>
    <property type="project" value="TreeGrafter"/>
</dbReference>
<dbReference type="InterPro" id="IPR036020">
    <property type="entry name" value="WW_dom_sf"/>
</dbReference>
<dbReference type="GO" id="GO:0009968">
    <property type="term" value="P:negative regulation of signal transduction"/>
    <property type="evidence" value="ECO:0007669"/>
    <property type="project" value="UniProtKB-KW"/>
</dbReference>
<comment type="subcellular location">
    <subcellularLocation>
        <location evidence="1">Cytoplasm</location>
        <location evidence="1">Cytoskeleton</location>
        <location evidence="1">Microtubule organizing center</location>
        <location evidence="1">Centrosome</location>
        <location evidence="1">Centriole</location>
    </subcellularLocation>
    <subcellularLocation>
        <location evidence="2">Nucleus</location>
    </subcellularLocation>
</comment>
<keyword evidence="5" id="KW-0597">Phosphoprotein</keyword>
<dbReference type="InterPro" id="IPR001496">
    <property type="entry name" value="SOCS_box"/>
</dbReference>
<protein>
    <recommendedName>
        <fullName evidence="21">Centrosomal protein of 164 kDa</fullName>
    </recommendedName>
</protein>
<feature type="compositionally biased region" description="Basic and acidic residues" evidence="24">
    <location>
        <begin position="879"/>
        <end position="892"/>
    </location>
</feature>
<dbReference type="Proteomes" id="UP001187315">
    <property type="component" value="Unassembled WGS sequence"/>
</dbReference>
<dbReference type="GO" id="GO:0005814">
    <property type="term" value="C:centriole"/>
    <property type="evidence" value="ECO:0007669"/>
    <property type="project" value="UniProtKB-SubCell"/>
</dbReference>
<evidence type="ECO:0000256" key="8">
    <source>
        <dbReference type="ARBA" id="ARBA00022700"/>
    </source>
</evidence>
<feature type="compositionally biased region" description="Basic residues" evidence="24">
    <location>
        <begin position="670"/>
        <end position="683"/>
    </location>
</feature>
<keyword evidence="8" id="KW-0734">Signal transduction inhibitor</keyword>
<dbReference type="InterPro" id="IPR022252">
    <property type="entry name" value="SOCS4/SOCS5_dom"/>
</dbReference>
<dbReference type="Pfam" id="PF07525">
    <property type="entry name" value="SOCS_box"/>
    <property type="match status" value="1"/>
</dbReference>
<dbReference type="InterPro" id="IPR036860">
    <property type="entry name" value="SH2_dom_sf"/>
</dbReference>
<keyword evidence="6" id="KW-0341">Growth regulation</keyword>
<dbReference type="GO" id="GO:0035556">
    <property type="term" value="P:intracellular signal transduction"/>
    <property type="evidence" value="ECO:0007669"/>
    <property type="project" value="InterPro"/>
</dbReference>
<keyword evidence="11" id="KW-0833">Ubl conjugation pathway</keyword>
<dbReference type="SUPFAM" id="SSF55550">
    <property type="entry name" value="SH2 domain"/>
    <property type="match status" value="1"/>
</dbReference>
<evidence type="ECO:0000313" key="29">
    <source>
        <dbReference type="Proteomes" id="UP001187315"/>
    </source>
</evidence>
<dbReference type="GO" id="GO:0097539">
    <property type="term" value="C:ciliary transition fiber"/>
    <property type="evidence" value="ECO:0007669"/>
    <property type="project" value="UniProtKB-ARBA"/>
</dbReference>
<evidence type="ECO:0000256" key="2">
    <source>
        <dbReference type="ARBA" id="ARBA00004123"/>
    </source>
</evidence>
<evidence type="ECO:0000256" key="18">
    <source>
        <dbReference type="ARBA" id="ARBA00023306"/>
    </source>
</evidence>
<feature type="coiled-coil region" evidence="23">
    <location>
        <begin position="1498"/>
        <end position="1525"/>
    </location>
</feature>
<evidence type="ECO:0000256" key="19">
    <source>
        <dbReference type="ARBA" id="ARBA00056906"/>
    </source>
</evidence>
<feature type="region of interest" description="Disordered" evidence="24">
    <location>
        <begin position="800"/>
        <end position="846"/>
    </location>
</feature>
<evidence type="ECO:0000256" key="23">
    <source>
        <dbReference type="SAM" id="Coils"/>
    </source>
</evidence>
<dbReference type="PROSITE" id="PS50225">
    <property type="entry name" value="SOCS"/>
    <property type="match status" value="1"/>
</dbReference>
<feature type="compositionally biased region" description="Basic and acidic residues" evidence="24">
    <location>
        <begin position="1"/>
        <end position="17"/>
    </location>
</feature>
<name>A0AA88S9X2_TACVA</name>
<feature type="domain" description="WW" evidence="26">
    <location>
        <begin position="611"/>
        <end position="644"/>
    </location>
</feature>
<feature type="compositionally biased region" description="Basic and acidic residues" evidence="24">
    <location>
        <begin position="46"/>
        <end position="56"/>
    </location>
</feature>
<dbReference type="FunFam" id="3.30.1470.10:FF:000001">
    <property type="entry name" value="Centrosomal protein of 164 kDa"/>
    <property type="match status" value="1"/>
</dbReference>
<dbReference type="GO" id="GO:0051301">
    <property type="term" value="P:cell division"/>
    <property type="evidence" value="ECO:0007669"/>
    <property type="project" value="UniProtKB-KW"/>
</dbReference>
<feature type="compositionally biased region" description="Polar residues" evidence="24">
    <location>
        <begin position="144"/>
        <end position="154"/>
    </location>
</feature>
<dbReference type="SUPFAM" id="SSF51045">
    <property type="entry name" value="WW domain"/>
    <property type="match status" value="1"/>
</dbReference>
<dbReference type="SMART" id="SM00252">
    <property type="entry name" value="SH2"/>
    <property type="match status" value="1"/>
</dbReference>
<dbReference type="InterPro" id="IPR001202">
    <property type="entry name" value="WW_dom"/>
</dbReference>
<evidence type="ECO:0000256" key="22">
    <source>
        <dbReference type="PROSITE-ProRule" id="PRU00191"/>
    </source>
</evidence>
<dbReference type="GO" id="GO:0005634">
    <property type="term" value="C:nucleus"/>
    <property type="evidence" value="ECO:0007669"/>
    <property type="project" value="UniProtKB-SubCell"/>
</dbReference>
<keyword evidence="18" id="KW-0131">Cell cycle</keyword>
<dbReference type="Gene3D" id="3.30.1470.10">
    <property type="entry name" value="Photosystem I PsaD, reaction center subunit II"/>
    <property type="match status" value="1"/>
</dbReference>
<feature type="region of interest" description="Disordered" evidence="24">
    <location>
        <begin position="1"/>
        <end position="163"/>
    </location>
</feature>
<dbReference type="SUPFAM" id="SSF158235">
    <property type="entry name" value="SOCS box-like"/>
    <property type="match status" value="1"/>
</dbReference>
<evidence type="ECO:0000256" key="24">
    <source>
        <dbReference type="SAM" id="MobiDB-lite"/>
    </source>
</evidence>
<dbReference type="Pfam" id="PF00397">
    <property type="entry name" value="WW"/>
    <property type="match status" value="1"/>
</dbReference>
<comment type="subunit">
    <text evidence="20">Interacts (via N-terminus) with ATRIP. Interacts with ATM, ATR and MDC1. Interacts with XPA (via N-terminus) upon UV irradiation. Interacts with CEP83, CCDC92, TTBK2, DVL3, NPHP3 and weakly with NPHP4. Interacts with DZIP1.</text>
</comment>
<feature type="compositionally biased region" description="Basic and acidic residues" evidence="24">
    <location>
        <begin position="24"/>
        <end position="34"/>
    </location>
</feature>
<dbReference type="FunFam" id="3.30.505.10:FF:000028">
    <property type="entry name" value="Suppressor of cytokine signaling 5"/>
    <property type="match status" value="1"/>
</dbReference>
<keyword evidence="12" id="KW-0970">Cilium biogenesis/degradation</keyword>
<feature type="compositionally biased region" description="Acidic residues" evidence="24">
    <location>
        <begin position="893"/>
        <end position="904"/>
    </location>
</feature>
<evidence type="ECO:0000259" key="25">
    <source>
        <dbReference type="PROSITE" id="PS50001"/>
    </source>
</evidence>
<feature type="compositionally biased region" description="Basic and acidic residues" evidence="24">
    <location>
        <begin position="1388"/>
        <end position="1420"/>
    </location>
</feature>
<evidence type="ECO:0000313" key="28">
    <source>
        <dbReference type="EMBL" id="KAK2831131.1"/>
    </source>
</evidence>
<evidence type="ECO:0000256" key="14">
    <source>
        <dbReference type="ARBA" id="ARBA00023054"/>
    </source>
</evidence>
<evidence type="ECO:0000256" key="20">
    <source>
        <dbReference type="ARBA" id="ARBA00061715"/>
    </source>
</evidence>
<keyword evidence="17" id="KW-0539">Nucleus</keyword>
<evidence type="ECO:0000256" key="1">
    <source>
        <dbReference type="ARBA" id="ARBA00004114"/>
    </source>
</evidence>
<gene>
    <name evidence="28" type="ORF">Q7C36_016217</name>
</gene>
<dbReference type="CDD" id="cd00201">
    <property type="entry name" value="WW"/>
    <property type="match status" value="1"/>
</dbReference>
<dbReference type="GO" id="GO:0046854">
    <property type="term" value="P:phosphatidylinositol phosphate biosynthetic process"/>
    <property type="evidence" value="ECO:0007669"/>
    <property type="project" value="TreeGrafter"/>
</dbReference>
<sequence length="1750" mass="201017">MSTEDAGDRGKERERGARPKVRQSRSEERQDGGRRKGGRGKRKGRLAHEAISDRPVSDGFEYGDLLNGLEPRNGSVFRERRWRQVLSSPASSLTEKVSARISQNTPSDDQSVAETSSKSSSGSRTLRQKIQDAVGQCFPIKTHSGPSASEQGISESPAPASSRRKIHLSELMLDSCPFPPGSELAQKWNLIKQHTAPISQPPILDTLSGTGASMSVGTISAATVVEDEDDRLRERRRISIEQGVDPPPNAQIHTFEVTAQINPLYKLGPKLAHGMNELAGDDRATLQQQQHMLQMQQQHHQMLLQSCLDTLDEVVASSSGSAPSFSTESHPDSDSSSSSPCSMTRGSLVTAEHFKPQDGHHRAHTQIDYIHCLVPDLLQITNLPCYWGVMDRYEAETLLEGKPEGTFLLRDSAQEDYLFSVSFRRYGRSLHARIEQWNHNFSFDVHDPSVFHAPTVTGLLEHYKDPNSCMFFEPLLSNPIHRTRPFSLQHVCRAVISSCTTYDGISALPIPNALKEHLKEYHYKQRVRVRRLDTGWEVKSSHNCGLLTVGQKAVSMSASALKIGDQLILEEDYDENYIPSEQEIHEYAREIGIDPEREPELLWLAREGIVAPLPAEWKPCQDVTGDVYYFNFTTGQSTWDHPCDEQYRRLVTQERERSSGSAHVRNDKEKKKKKEKKEKKKERKKSEPEGPKASGPLGPLAPLRSVCDTAVPALRGSLGSSSGPQLKTPLGGSRMNSGLHRGRQEERPSLAPPKRYSDDEEDEEEVQKKISIPPSLCGTSRLLQNLHLDLDALGGGLQYEDSEVSRTAPAEEKTEPELQDLALSGEISGNPPSPSQESEISEHVEVVSSHSVGMKVRFRSNFSENVLDLSDLCLADPKAAPEEKEKYDRREAYEDDYEKEEEEIRGEATKSGHRKSSGLDKWLPDHTQETPSSSSVSKHEDVEGERRMRVDKEEKERKHETKDRTKKGQEESKEVKDRRRHDEELRTRREEEEKETQRQVEEERLRAVEERDKKLQLLRDQMRREEEEEERRIREENEKRIRALKERLQREREEEEERLDQETRTKLQQLREHALRDRDTHLHKLREENEKRASEVRAELEAERERLEAQRRRELEKMTEESEEELKAEKRRLQEKWEEQLSSLRAEETTSNRKQDLRSPQPQQQLLDYKRELSEVLQEVRDEVQREHSRKLEQLKEEHRNQLQTMREMHLEEESNERERVTRALEEERAQLLTSHTAQVEQLRLQLDTQLYNVRRTHTQKEAEVQGLIEKLELKTKELKIQDSRLLAQAADLEKRRKQLDKDERGLETLPHLLEERERLLVDLERARQASDREREERMREREEMERERKREWEENRNMKDERERLQIKVTLLQEKCDQLTRRVRELEQRESADCKEEEKKEQEDVRRNRESEESLRVEDLEPSPSHGTHSNIEELRDFISSENVSLQRARQFLDRHNGNLRDRQTMLKAARTTLQDPSPGGVAHLLPENIQQEASRLEELKQTVQKGHKLLRKKEERLSQLENSLVEELSCDDAERTEAERRVTFDVTDSEASSVYSQDGAVPVKVQHLADSLQQISSQLNMVLGALGSLAPKTSSSTSTSLPRTSSFPPASSWAWPSNTASSSGAKQNGFTHSSMNGVTALRGSDLLLNSSWRNLLPGVSMDTTFSTRAHTAHSGYMPTSLSSMMQSKSSELDSLRLRGLIEGNKRWLETRRKDTNVPLFTRYQVPPSSNGLVQLSLDENNQIRVHHY</sequence>
<feature type="region of interest" description="Disordered" evidence="24">
    <location>
        <begin position="1328"/>
        <end position="1358"/>
    </location>
</feature>
<keyword evidence="13 22" id="KW-0727">SH2 domain</keyword>
<keyword evidence="15" id="KW-0234">DNA repair</keyword>
<keyword evidence="4" id="KW-0963">Cytoplasm</keyword>
<dbReference type="Pfam" id="PF00017">
    <property type="entry name" value="SH2"/>
    <property type="match status" value="1"/>
</dbReference>
<keyword evidence="14 23" id="KW-0175">Coiled coil</keyword>
<evidence type="ECO:0000256" key="7">
    <source>
        <dbReference type="ARBA" id="ARBA00022618"/>
    </source>
</evidence>
<keyword evidence="10" id="KW-0498">Mitosis</keyword>
<evidence type="ECO:0000256" key="9">
    <source>
        <dbReference type="ARBA" id="ARBA00022763"/>
    </source>
</evidence>
<evidence type="ECO:0000256" key="15">
    <source>
        <dbReference type="ARBA" id="ARBA00023204"/>
    </source>
</evidence>
<feature type="domain" description="SOCS box" evidence="27">
    <location>
        <begin position="475"/>
        <end position="524"/>
    </location>
</feature>
<comment type="caution">
    <text evidence="28">The sequence shown here is derived from an EMBL/GenBank/DDBJ whole genome shotgun (WGS) entry which is preliminary data.</text>
</comment>
<feature type="compositionally biased region" description="Polar residues" evidence="24">
    <location>
        <begin position="85"/>
        <end position="115"/>
    </location>
</feature>
<dbReference type="PANTHER" id="PTHR10155:SF18">
    <property type="entry name" value="SUPPRESSOR OF CYTOKINE SIGNALING 9 ISOFORM X1"/>
    <property type="match status" value="1"/>
</dbReference>
<evidence type="ECO:0000256" key="13">
    <source>
        <dbReference type="ARBA" id="ARBA00022999"/>
    </source>
</evidence>
<feature type="compositionally biased region" description="Low complexity" evidence="24">
    <location>
        <begin position="1593"/>
        <end position="1625"/>
    </location>
</feature>
<evidence type="ECO:0000256" key="10">
    <source>
        <dbReference type="ARBA" id="ARBA00022776"/>
    </source>
</evidence>
<dbReference type="PROSITE" id="PS50001">
    <property type="entry name" value="SH2"/>
    <property type="match status" value="1"/>
</dbReference>
<feature type="region of interest" description="Disordered" evidence="24">
    <location>
        <begin position="318"/>
        <end position="344"/>
    </location>
</feature>
<keyword evidence="7" id="KW-0132">Cell division</keyword>
<evidence type="ECO:0000256" key="6">
    <source>
        <dbReference type="ARBA" id="ARBA00022604"/>
    </source>
</evidence>
<feature type="compositionally biased region" description="Basic and acidic residues" evidence="24">
    <location>
        <begin position="937"/>
        <end position="1052"/>
    </location>
</feature>
<dbReference type="SMART" id="SM00253">
    <property type="entry name" value="SOCS"/>
    <property type="match status" value="1"/>
</dbReference>
<feature type="region of interest" description="Disordered" evidence="24">
    <location>
        <begin position="869"/>
        <end position="1170"/>
    </location>
</feature>
<evidence type="ECO:0000259" key="27">
    <source>
        <dbReference type="PROSITE" id="PS50225"/>
    </source>
</evidence>
<evidence type="ECO:0000256" key="17">
    <source>
        <dbReference type="ARBA" id="ARBA00023242"/>
    </source>
</evidence>
<dbReference type="GO" id="GO:0006281">
    <property type="term" value="P:DNA repair"/>
    <property type="evidence" value="ECO:0007669"/>
    <property type="project" value="UniProtKB-KW"/>
</dbReference>
<feature type="compositionally biased region" description="Basic and acidic residues" evidence="24">
    <location>
        <begin position="651"/>
        <end position="669"/>
    </location>
</feature>
<feature type="region of interest" description="Disordered" evidence="24">
    <location>
        <begin position="651"/>
        <end position="773"/>
    </location>
</feature>
<dbReference type="InterPro" id="IPR000980">
    <property type="entry name" value="SH2"/>
</dbReference>
<comment type="function">
    <text evidence="19">Plays a role in microtubule organization and/or maintenance for the formation of primary cilia (PC), a microtubule-based structure that protrudes from the surface of epithelial cells. Plays a critical role in G2/M checkpoint and nuclear divisions. A key player in the DNA damage-activated ATR/ATM signaling cascade since it is required for the proper phosphorylation of H2AX, RPA, CHEK2 and CHEK1. Plays a critical role in chromosome segregation, acting as a mediator required for the maintenance of genomic stability through modulation of MDC1, RPA and CHEK1.</text>
</comment>
<dbReference type="PROSITE" id="PS50020">
    <property type="entry name" value="WW_DOMAIN_2"/>
    <property type="match status" value="1"/>
</dbReference>
<evidence type="ECO:0000256" key="3">
    <source>
        <dbReference type="ARBA" id="ARBA00004906"/>
    </source>
</evidence>
<feature type="compositionally biased region" description="Basic residues" evidence="24">
    <location>
        <begin position="35"/>
        <end position="45"/>
    </location>
</feature>
<evidence type="ECO:0000256" key="12">
    <source>
        <dbReference type="ARBA" id="ARBA00022794"/>
    </source>
</evidence>
<dbReference type="GO" id="GO:0005942">
    <property type="term" value="C:phosphatidylinositol 3-kinase complex"/>
    <property type="evidence" value="ECO:0007669"/>
    <property type="project" value="TreeGrafter"/>
</dbReference>
<dbReference type="Gene3D" id="3.30.505.10">
    <property type="entry name" value="SH2 domain"/>
    <property type="match status" value="1"/>
</dbReference>
<evidence type="ECO:0000256" key="11">
    <source>
        <dbReference type="ARBA" id="ARBA00022786"/>
    </source>
</evidence>
<proteinExistence type="predicted"/>
<feature type="compositionally biased region" description="Basic and acidic residues" evidence="24">
    <location>
        <begin position="1060"/>
        <end position="1157"/>
    </location>
</feature>
<evidence type="ECO:0000256" key="16">
    <source>
        <dbReference type="ARBA" id="ARBA00023212"/>
    </source>
</evidence>
<dbReference type="GO" id="GO:0030030">
    <property type="term" value="P:cell projection organization"/>
    <property type="evidence" value="ECO:0007669"/>
    <property type="project" value="UniProtKB-KW"/>
</dbReference>